<dbReference type="Pfam" id="PF21743">
    <property type="entry name" value="PTM_DIR17_Tudor"/>
    <property type="match status" value="1"/>
</dbReference>
<proteinExistence type="predicted"/>
<feature type="compositionally biased region" description="Low complexity" evidence="1">
    <location>
        <begin position="173"/>
        <end position="191"/>
    </location>
</feature>
<dbReference type="EMBL" id="JXTC01000047">
    <property type="protein sequence ID" value="PON95008.1"/>
    <property type="molecule type" value="Genomic_DNA"/>
</dbReference>
<evidence type="ECO:0000313" key="3">
    <source>
        <dbReference type="EMBL" id="PON95008.1"/>
    </source>
</evidence>
<dbReference type="OrthoDB" id="1749922at2759"/>
<feature type="region of interest" description="Disordered" evidence="1">
    <location>
        <begin position="143"/>
        <end position="206"/>
    </location>
</feature>
<protein>
    <recommendedName>
        <fullName evidence="2">PTM/DIR17-like Tudor domain-containing protein</fullName>
    </recommendedName>
</protein>
<sequence length="223" mass="26072">MYAEQSYVSADYEEAISAFRPDITAKEEPIEIKVESSLERGRPSQDDHLNRMDKEHDEYVASLRAVVNAESDHERKKELRHEARRWMGAVLFKTIGDVTHWGKVVDYEVETGWFKVLYDDYEDEEMSKDELLRLLAEPEGLSQYADRLPASSEKRNPKRKRPETEKKKRKKPALAASATRAPTSTTHAAPTRQRRPRRAKEPSTYVPLALRETKKDAYYWYWP</sequence>
<feature type="compositionally biased region" description="Basic residues" evidence="1">
    <location>
        <begin position="156"/>
        <end position="172"/>
    </location>
</feature>
<evidence type="ECO:0000259" key="2">
    <source>
        <dbReference type="Pfam" id="PF21743"/>
    </source>
</evidence>
<dbReference type="Proteomes" id="UP000237000">
    <property type="component" value="Unassembled WGS sequence"/>
</dbReference>
<reference evidence="4" key="1">
    <citation type="submission" date="2016-06" db="EMBL/GenBank/DDBJ databases">
        <title>Parallel loss of symbiosis genes in relatives of nitrogen-fixing non-legume Parasponia.</title>
        <authorList>
            <person name="Van Velzen R."/>
            <person name="Holmer R."/>
            <person name="Bu F."/>
            <person name="Rutten L."/>
            <person name="Van Zeijl A."/>
            <person name="Liu W."/>
            <person name="Santuari L."/>
            <person name="Cao Q."/>
            <person name="Sharma T."/>
            <person name="Shen D."/>
            <person name="Roswanjaya Y."/>
            <person name="Wardhani T."/>
            <person name="Kalhor M.S."/>
            <person name="Jansen J."/>
            <person name="Van den Hoogen J."/>
            <person name="Gungor B."/>
            <person name="Hartog M."/>
            <person name="Hontelez J."/>
            <person name="Verver J."/>
            <person name="Yang W.-C."/>
            <person name="Schijlen E."/>
            <person name="Repin R."/>
            <person name="Schilthuizen M."/>
            <person name="Schranz E."/>
            <person name="Heidstra R."/>
            <person name="Miyata K."/>
            <person name="Fedorova E."/>
            <person name="Kohlen W."/>
            <person name="Bisseling T."/>
            <person name="Smit S."/>
            <person name="Geurts R."/>
        </authorList>
    </citation>
    <scope>NUCLEOTIDE SEQUENCE [LARGE SCALE GENOMIC DNA]</scope>
    <source>
        <strain evidence="4">cv. RG33-2</strain>
    </source>
</reference>
<accession>A0A2P5FB54</accession>
<dbReference type="AlphaFoldDB" id="A0A2P5FB54"/>
<dbReference type="InterPro" id="IPR047365">
    <property type="entry name" value="Tudor_AtPTM-like"/>
</dbReference>
<name>A0A2P5FB54_TREOI</name>
<gene>
    <name evidence="3" type="ORF">TorRG33x02_092070</name>
</gene>
<organism evidence="3 4">
    <name type="scientific">Trema orientale</name>
    <name type="common">Charcoal tree</name>
    <name type="synonym">Celtis orientalis</name>
    <dbReference type="NCBI Taxonomy" id="63057"/>
    <lineage>
        <taxon>Eukaryota</taxon>
        <taxon>Viridiplantae</taxon>
        <taxon>Streptophyta</taxon>
        <taxon>Embryophyta</taxon>
        <taxon>Tracheophyta</taxon>
        <taxon>Spermatophyta</taxon>
        <taxon>Magnoliopsida</taxon>
        <taxon>eudicotyledons</taxon>
        <taxon>Gunneridae</taxon>
        <taxon>Pentapetalae</taxon>
        <taxon>rosids</taxon>
        <taxon>fabids</taxon>
        <taxon>Rosales</taxon>
        <taxon>Cannabaceae</taxon>
        <taxon>Trema</taxon>
    </lineage>
</organism>
<dbReference type="InParanoid" id="A0A2P5FB54"/>
<feature type="domain" description="PTM/DIR17-like Tudor" evidence="2">
    <location>
        <begin position="93"/>
        <end position="135"/>
    </location>
</feature>
<comment type="caution">
    <text evidence="3">The sequence shown here is derived from an EMBL/GenBank/DDBJ whole genome shotgun (WGS) entry which is preliminary data.</text>
</comment>
<keyword evidence="4" id="KW-1185">Reference proteome</keyword>
<evidence type="ECO:0000313" key="4">
    <source>
        <dbReference type="Proteomes" id="UP000237000"/>
    </source>
</evidence>
<evidence type="ECO:0000256" key="1">
    <source>
        <dbReference type="SAM" id="MobiDB-lite"/>
    </source>
</evidence>